<evidence type="ECO:0000313" key="3">
    <source>
        <dbReference type="EMBL" id="KAK3299902.1"/>
    </source>
</evidence>
<reference evidence="3" key="2">
    <citation type="submission" date="2023-06" db="EMBL/GenBank/DDBJ databases">
        <authorList>
            <consortium name="Lawrence Berkeley National Laboratory"/>
            <person name="Haridas S."/>
            <person name="Hensen N."/>
            <person name="Bonometti L."/>
            <person name="Westerberg I."/>
            <person name="Brannstrom I.O."/>
            <person name="Guillou S."/>
            <person name="Cros-Aarteil S."/>
            <person name="Calhoun S."/>
            <person name="Kuo A."/>
            <person name="Mondo S."/>
            <person name="Pangilinan J."/>
            <person name="Riley R."/>
            <person name="Labutti K."/>
            <person name="Andreopoulos B."/>
            <person name="Lipzen A."/>
            <person name="Chen C."/>
            <person name="Yanf M."/>
            <person name="Daum C."/>
            <person name="Ng V."/>
            <person name="Clum A."/>
            <person name="Steindorff A."/>
            <person name="Ohm R."/>
            <person name="Martin F."/>
            <person name="Silar P."/>
            <person name="Natvig D."/>
            <person name="Lalanne C."/>
            <person name="Gautier V."/>
            <person name="Ament-Velasquez S.L."/>
            <person name="Kruys A."/>
            <person name="Hutchinson M.I."/>
            <person name="Powell A.J."/>
            <person name="Barry K."/>
            <person name="Miller A.N."/>
            <person name="Grigoriev I.V."/>
            <person name="Debuchy R."/>
            <person name="Gladieux P."/>
            <person name="Thoren M.H."/>
            <person name="Johannesson H."/>
        </authorList>
    </citation>
    <scope>NUCLEOTIDE SEQUENCE</scope>
    <source>
        <strain evidence="3">CBS 168.71</strain>
    </source>
</reference>
<proteinExistence type="predicted"/>
<comment type="caution">
    <text evidence="3">The sequence shown here is derived from an EMBL/GenBank/DDBJ whole genome shotgun (WGS) entry which is preliminary data.</text>
</comment>
<evidence type="ECO:0000313" key="4">
    <source>
        <dbReference type="Proteomes" id="UP001278766"/>
    </source>
</evidence>
<dbReference type="GO" id="GO:0005525">
    <property type="term" value="F:GTP binding"/>
    <property type="evidence" value="ECO:0007669"/>
    <property type="project" value="InterPro"/>
</dbReference>
<dbReference type="Pfam" id="PF04548">
    <property type="entry name" value="AIG1"/>
    <property type="match status" value="1"/>
</dbReference>
<gene>
    <name evidence="3" type="ORF">B0H64DRAFT_379401</name>
</gene>
<dbReference type="Proteomes" id="UP001278766">
    <property type="component" value="Unassembled WGS sequence"/>
</dbReference>
<dbReference type="Gene3D" id="3.40.50.300">
    <property type="entry name" value="P-loop containing nucleotide triphosphate hydrolases"/>
    <property type="match status" value="1"/>
</dbReference>
<keyword evidence="4" id="KW-1185">Reference proteome</keyword>
<dbReference type="AlphaFoldDB" id="A0AAE0HNM2"/>
<accession>A0AAE0HNM2</accession>
<feature type="domain" description="AIG1-type G" evidence="2">
    <location>
        <begin position="13"/>
        <end position="159"/>
    </location>
</feature>
<dbReference type="InterPro" id="IPR006703">
    <property type="entry name" value="G_AIG1"/>
</dbReference>
<dbReference type="CDD" id="cd00882">
    <property type="entry name" value="Ras_like_GTPase"/>
    <property type="match status" value="1"/>
</dbReference>
<dbReference type="RefSeq" id="XP_062663416.1">
    <property type="nucleotide sequence ID" value="XM_062802661.1"/>
</dbReference>
<reference evidence="3" key="1">
    <citation type="journal article" date="2023" name="Mol. Phylogenet. Evol.">
        <title>Genome-scale phylogeny and comparative genomics of the fungal order Sordariales.</title>
        <authorList>
            <person name="Hensen N."/>
            <person name="Bonometti L."/>
            <person name="Westerberg I."/>
            <person name="Brannstrom I.O."/>
            <person name="Guillou S."/>
            <person name="Cros-Aarteil S."/>
            <person name="Calhoun S."/>
            <person name="Haridas S."/>
            <person name="Kuo A."/>
            <person name="Mondo S."/>
            <person name="Pangilinan J."/>
            <person name="Riley R."/>
            <person name="LaButti K."/>
            <person name="Andreopoulos B."/>
            <person name="Lipzen A."/>
            <person name="Chen C."/>
            <person name="Yan M."/>
            <person name="Daum C."/>
            <person name="Ng V."/>
            <person name="Clum A."/>
            <person name="Steindorff A."/>
            <person name="Ohm R.A."/>
            <person name="Martin F."/>
            <person name="Silar P."/>
            <person name="Natvig D.O."/>
            <person name="Lalanne C."/>
            <person name="Gautier V."/>
            <person name="Ament-Velasquez S.L."/>
            <person name="Kruys A."/>
            <person name="Hutchinson M.I."/>
            <person name="Powell A.J."/>
            <person name="Barry K."/>
            <person name="Miller A.N."/>
            <person name="Grigoriev I.V."/>
            <person name="Debuchy R."/>
            <person name="Gladieux P."/>
            <person name="Hiltunen Thoren M."/>
            <person name="Johannesson H."/>
        </authorList>
    </citation>
    <scope>NUCLEOTIDE SEQUENCE</scope>
    <source>
        <strain evidence="3">CBS 168.71</strain>
    </source>
</reference>
<dbReference type="InterPro" id="IPR027417">
    <property type="entry name" value="P-loop_NTPase"/>
</dbReference>
<organism evidence="3 4">
    <name type="scientific">Chaetomium fimeti</name>
    <dbReference type="NCBI Taxonomy" id="1854472"/>
    <lineage>
        <taxon>Eukaryota</taxon>
        <taxon>Fungi</taxon>
        <taxon>Dikarya</taxon>
        <taxon>Ascomycota</taxon>
        <taxon>Pezizomycotina</taxon>
        <taxon>Sordariomycetes</taxon>
        <taxon>Sordariomycetidae</taxon>
        <taxon>Sordariales</taxon>
        <taxon>Chaetomiaceae</taxon>
        <taxon>Chaetomium</taxon>
    </lineage>
</organism>
<dbReference type="GeneID" id="87839609"/>
<keyword evidence="3" id="KW-0378">Hydrolase</keyword>
<protein>
    <submittedName>
        <fullName evidence="3">P-loop containing nucleoside triphosphate hydrolase protein</fullName>
    </submittedName>
</protein>
<sequence>MDVPSMVYQGVVILLIGLHGTGKSTFAAAAAGADIEVGDGLDPCTSKCERYIVEQTSDAPQFTIIDTPGFADKNTTEENMDVLRLIAEELRNMGQERVSGIIFFHSIEGARLTGVDHANLRILKSMCGEKFQRHVAFVTTRWDCMNDSEDEKLVTRNNNIEVEFKKLLPKGPEIFKFLNDGESHRPVLEHFAQLARTGTVAPPLQFAEELERYYNKWMSKRAAVEKTKAGKEIRATSRKVGGWNYCTIL</sequence>
<name>A0AAE0HNM2_9PEZI</name>
<dbReference type="GO" id="GO:0016787">
    <property type="term" value="F:hydrolase activity"/>
    <property type="evidence" value="ECO:0007669"/>
    <property type="project" value="UniProtKB-KW"/>
</dbReference>
<evidence type="ECO:0000256" key="1">
    <source>
        <dbReference type="ARBA" id="ARBA00022741"/>
    </source>
</evidence>
<keyword evidence="1" id="KW-0547">Nucleotide-binding</keyword>
<evidence type="ECO:0000259" key="2">
    <source>
        <dbReference type="Pfam" id="PF04548"/>
    </source>
</evidence>
<dbReference type="EMBL" id="JAUEPN010000001">
    <property type="protein sequence ID" value="KAK3299902.1"/>
    <property type="molecule type" value="Genomic_DNA"/>
</dbReference>
<dbReference type="SUPFAM" id="SSF52540">
    <property type="entry name" value="P-loop containing nucleoside triphosphate hydrolases"/>
    <property type="match status" value="1"/>
</dbReference>